<comment type="caution">
    <text evidence="6">The sequence shown here is derived from an EMBL/GenBank/DDBJ whole genome shotgun (WGS) entry which is preliminary data.</text>
</comment>
<dbReference type="Gene3D" id="1.20.120.520">
    <property type="entry name" value="nmb1532 protein domain like"/>
    <property type="match status" value="1"/>
</dbReference>
<dbReference type="GO" id="GO:0046872">
    <property type="term" value="F:metal ion binding"/>
    <property type="evidence" value="ECO:0007669"/>
    <property type="project" value="UniProtKB-KW"/>
</dbReference>
<sequence length="223" mass="24430">MTLDRTATVAQIVTEHAAAARVFQKHRIDFCCGGDVTVAEACRNRPVEPDALFAELEATLPEAGAGDAEDPRALSTPELIGLIVERHHGYLRQALPYLAPLAAKVARVHGEHNPKLAPLLETFTELRAALEPHIDDEERTLFPALVAASSDPAALRGELAGMLEEHRAVGALLERSRSLSDGFTVPEWGCNSYRVLMAELEALETDVLRHVHLENHVLMPRFV</sequence>
<reference evidence="7" key="1">
    <citation type="journal article" date="2020" name="Appl. Environ. Microbiol.">
        <title>Diazotrophic Anaeromyxobacter Isolates from Soils.</title>
        <authorList>
            <person name="Masuda Y."/>
            <person name="Yamanaka H."/>
            <person name="Xu Z.X."/>
            <person name="Shiratori Y."/>
            <person name="Aono T."/>
            <person name="Amachi S."/>
            <person name="Senoo K."/>
            <person name="Itoh H."/>
        </authorList>
    </citation>
    <scope>NUCLEOTIDE SEQUENCE [LARGE SCALE GENOMIC DNA]</scope>
    <source>
        <strain evidence="7">R267</strain>
    </source>
</reference>
<organism evidence="6 7">
    <name type="scientific">Anaeromyxobacter diazotrophicus</name>
    <dbReference type="NCBI Taxonomy" id="2590199"/>
    <lineage>
        <taxon>Bacteria</taxon>
        <taxon>Pseudomonadati</taxon>
        <taxon>Myxococcota</taxon>
        <taxon>Myxococcia</taxon>
        <taxon>Myxococcales</taxon>
        <taxon>Cystobacterineae</taxon>
        <taxon>Anaeromyxobacteraceae</taxon>
        <taxon>Anaeromyxobacter</taxon>
    </lineage>
</organism>
<protein>
    <submittedName>
        <fullName evidence="6">Iron-sulfur cluster repair di-iron protein</fullName>
    </submittedName>
</protein>
<name>A0A7I9VGE7_9BACT</name>
<evidence type="ECO:0000313" key="6">
    <source>
        <dbReference type="EMBL" id="GEJ55415.1"/>
    </source>
</evidence>
<proteinExistence type="predicted"/>
<dbReference type="AlphaFoldDB" id="A0A7I9VGE7"/>
<keyword evidence="3" id="KW-0479">Metal-binding</keyword>
<feature type="domain" description="Hemerythrin-like" evidence="5">
    <location>
        <begin position="84"/>
        <end position="221"/>
    </location>
</feature>
<keyword evidence="4" id="KW-0408">Iron</keyword>
<dbReference type="EMBL" id="BJTG01000001">
    <property type="protein sequence ID" value="GEJ55415.1"/>
    <property type="molecule type" value="Genomic_DNA"/>
</dbReference>
<dbReference type="PANTHER" id="PTHR36438">
    <property type="entry name" value="IRON-SULFUR CLUSTER REPAIR PROTEIN YTFE"/>
    <property type="match status" value="1"/>
</dbReference>
<evidence type="ECO:0000256" key="2">
    <source>
        <dbReference type="ARBA" id="ARBA00022490"/>
    </source>
</evidence>
<evidence type="ECO:0000256" key="4">
    <source>
        <dbReference type="ARBA" id="ARBA00023004"/>
    </source>
</evidence>
<dbReference type="Pfam" id="PF01814">
    <property type="entry name" value="Hemerythrin"/>
    <property type="match status" value="1"/>
</dbReference>
<evidence type="ECO:0000256" key="3">
    <source>
        <dbReference type="ARBA" id="ARBA00022723"/>
    </source>
</evidence>
<dbReference type="NCBIfam" id="TIGR03652">
    <property type="entry name" value="FeS_repair_RIC"/>
    <property type="match status" value="1"/>
</dbReference>
<dbReference type="Gene3D" id="1.10.3910.10">
    <property type="entry name" value="SP0561-like"/>
    <property type="match status" value="1"/>
</dbReference>
<dbReference type="InterPro" id="IPR012312">
    <property type="entry name" value="Hemerythrin-like"/>
</dbReference>
<dbReference type="InterPro" id="IPR038062">
    <property type="entry name" value="ScdA-like_N_sf"/>
</dbReference>
<dbReference type="Proteomes" id="UP000503640">
    <property type="component" value="Unassembled WGS sequence"/>
</dbReference>
<dbReference type="GO" id="GO:0005737">
    <property type="term" value="C:cytoplasm"/>
    <property type="evidence" value="ECO:0007669"/>
    <property type="project" value="UniProtKB-SubCell"/>
</dbReference>
<dbReference type="Pfam" id="PF04405">
    <property type="entry name" value="ScdA_N"/>
    <property type="match status" value="1"/>
</dbReference>
<gene>
    <name evidence="6" type="ORF">AMYX_01560</name>
</gene>
<dbReference type="RefSeq" id="WP_176062217.1">
    <property type="nucleotide sequence ID" value="NZ_BJTG01000001.1"/>
</dbReference>
<evidence type="ECO:0000259" key="5">
    <source>
        <dbReference type="Pfam" id="PF01814"/>
    </source>
</evidence>
<comment type="subcellular location">
    <subcellularLocation>
        <location evidence="1">Cytoplasm</location>
    </subcellularLocation>
</comment>
<dbReference type="PANTHER" id="PTHR36438:SF1">
    <property type="entry name" value="IRON-SULFUR CLUSTER REPAIR PROTEIN YTFE"/>
    <property type="match status" value="1"/>
</dbReference>
<evidence type="ECO:0000256" key="1">
    <source>
        <dbReference type="ARBA" id="ARBA00004496"/>
    </source>
</evidence>
<accession>A0A7I9VGE7</accession>
<evidence type="ECO:0000313" key="7">
    <source>
        <dbReference type="Proteomes" id="UP000503640"/>
    </source>
</evidence>
<keyword evidence="2" id="KW-0963">Cytoplasm</keyword>
<keyword evidence="7" id="KW-1185">Reference proteome</keyword>
<dbReference type="InterPro" id="IPR019903">
    <property type="entry name" value="RIC_family"/>
</dbReference>